<evidence type="ECO:0000313" key="7">
    <source>
        <dbReference type="Proteomes" id="UP000001542"/>
    </source>
</evidence>
<dbReference type="STRING" id="5722.A2FCS3"/>
<dbReference type="GO" id="GO:0006368">
    <property type="term" value="P:transcription elongation by RNA polymerase II"/>
    <property type="evidence" value="ECO:0007669"/>
    <property type="project" value="InterPro"/>
</dbReference>
<dbReference type="VEuPathDB" id="TrichDB:TVAGG3_0516570"/>
<sequence length="385" mass="44539">MSSLGPLQLLRKWIEEHKTIDDSDPGFISVDGEKIDLESEANYTPKKGSKLSMRTVYLSLTTDRFVDYVKQCQAAKINFMNFPDYKAITSYLHSKSDVLEGLITDNKEEEAQPAEEQQVPVAPVVETQVPQPVQQEVRPEPVVVESSQTNKIHDDFQKRASEKTGEQVEYDILRPIDSVLLNEKDFSEMITHTNSIVNYQQQNRDNQYDSSASSLIDANQSRIFKKPIILVPKTSQCALNNTNIKQFLVENIWSEPDEGGENHFVINHPHTVTGKIIDFDVVADPKLLKLEDWKYVVAIFISGFKWELNDFHADDDNRQHDVSKLFQRYLGIYVCFDNDQNYSTVQNWKVKIYQISHAQSFLQSQVANKIWQEIENNYRKIYHKQ</sequence>
<dbReference type="Pfam" id="PF05179">
    <property type="entry name" value="CDC73_C"/>
    <property type="match status" value="1"/>
</dbReference>
<dbReference type="eggNOG" id="KOG3786">
    <property type="taxonomic scope" value="Eukaryota"/>
</dbReference>
<dbReference type="RefSeq" id="XP_001310227.1">
    <property type="nucleotide sequence ID" value="XM_001310226.1"/>
</dbReference>
<evidence type="ECO:0000313" key="6">
    <source>
        <dbReference type="EMBL" id="EAX97297.1"/>
    </source>
</evidence>
<dbReference type="VEuPathDB" id="TrichDB:TVAG_123470"/>
<evidence type="ECO:0000256" key="3">
    <source>
        <dbReference type="ARBA" id="ARBA00023163"/>
    </source>
</evidence>
<proteinExistence type="inferred from homology"/>
<dbReference type="GO" id="GO:0032968">
    <property type="term" value="P:positive regulation of transcription elongation by RNA polymerase II"/>
    <property type="evidence" value="ECO:0000318"/>
    <property type="project" value="GO_Central"/>
</dbReference>
<dbReference type="PANTHER" id="PTHR12466">
    <property type="entry name" value="CDC73 DOMAIN PROTEIN"/>
    <property type="match status" value="1"/>
</dbReference>
<evidence type="ECO:0000256" key="4">
    <source>
        <dbReference type="ARBA" id="ARBA00023242"/>
    </source>
</evidence>
<reference evidence="6" key="1">
    <citation type="submission" date="2006-10" db="EMBL/GenBank/DDBJ databases">
        <authorList>
            <person name="Amadeo P."/>
            <person name="Zhao Q."/>
            <person name="Wortman J."/>
            <person name="Fraser-Liggett C."/>
            <person name="Carlton J."/>
        </authorList>
    </citation>
    <scope>NUCLEOTIDE SEQUENCE</scope>
    <source>
        <strain evidence="6">G3</strain>
    </source>
</reference>
<evidence type="ECO:0000256" key="2">
    <source>
        <dbReference type="ARBA" id="ARBA00010427"/>
    </source>
</evidence>
<comment type="similarity">
    <text evidence="2">Belongs to the CDC73 family.</text>
</comment>
<dbReference type="InterPro" id="IPR007852">
    <property type="entry name" value="Cdc73/Parafibromin"/>
</dbReference>
<dbReference type="InterPro" id="IPR031336">
    <property type="entry name" value="CDC73_C"/>
</dbReference>
<dbReference type="GO" id="GO:0000993">
    <property type="term" value="F:RNA polymerase II complex binding"/>
    <property type="evidence" value="ECO:0000318"/>
    <property type="project" value="GO_Central"/>
</dbReference>
<dbReference type="InParanoid" id="A2FCS3"/>
<protein>
    <recommendedName>
        <fullName evidence="5">Cell division control protein 73 C-terminal domain-containing protein</fullName>
    </recommendedName>
</protein>
<evidence type="ECO:0000259" key="5">
    <source>
        <dbReference type="Pfam" id="PF05179"/>
    </source>
</evidence>
<keyword evidence="4" id="KW-0539">Nucleus</keyword>
<dbReference type="AlphaFoldDB" id="A2FCS3"/>
<dbReference type="PANTHER" id="PTHR12466:SF8">
    <property type="entry name" value="PARAFIBROMIN"/>
    <property type="match status" value="1"/>
</dbReference>
<reference evidence="6" key="2">
    <citation type="journal article" date="2007" name="Science">
        <title>Draft genome sequence of the sexually transmitted pathogen Trichomonas vaginalis.</title>
        <authorList>
            <person name="Carlton J.M."/>
            <person name="Hirt R.P."/>
            <person name="Silva J.C."/>
            <person name="Delcher A.L."/>
            <person name="Schatz M."/>
            <person name="Zhao Q."/>
            <person name="Wortman J.R."/>
            <person name="Bidwell S.L."/>
            <person name="Alsmark U.C.M."/>
            <person name="Besteiro S."/>
            <person name="Sicheritz-Ponten T."/>
            <person name="Noel C.J."/>
            <person name="Dacks J.B."/>
            <person name="Foster P.G."/>
            <person name="Simillion C."/>
            <person name="Van de Peer Y."/>
            <person name="Miranda-Saavedra D."/>
            <person name="Barton G.J."/>
            <person name="Westrop G.D."/>
            <person name="Mueller S."/>
            <person name="Dessi D."/>
            <person name="Fiori P.L."/>
            <person name="Ren Q."/>
            <person name="Paulsen I."/>
            <person name="Zhang H."/>
            <person name="Bastida-Corcuera F.D."/>
            <person name="Simoes-Barbosa A."/>
            <person name="Brown M.T."/>
            <person name="Hayes R.D."/>
            <person name="Mukherjee M."/>
            <person name="Okumura C.Y."/>
            <person name="Schneider R."/>
            <person name="Smith A.J."/>
            <person name="Vanacova S."/>
            <person name="Villalvazo M."/>
            <person name="Haas B.J."/>
            <person name="Pertea M."/>
            <person name="Feldblyum T.V."/>
            <person name="Utterback T.R."/>
            <person name="Shu C.L."/>
            <person name="Osoegawa K."/>
            <person name="de Jong P.J."/>
            <person name="Hrdy I."/>
            <person name="Horvathova L."/>
            <person name="Zubacova Z."/>
            <person name="Dolezal P."/>
            <person name="Malik S.B."/>
            <person name="Logsdon J.M. Jr."/>
            <person name="Henze K."/>
            <person name="Gupta A."/>
            <person name="Wang C.C."/>
            <person name="Dunne R.L."/>
            <person name="Upcroft J.A."/>
            <person name="Upcroft P."/>
            <person name="White O."/>
            <person name="Salzberg S.L."/>
            <person name="Tang P."/>
            <person name="Chiu C.-H."/>
            <person name="Lee Y.-S."/>
            <person name="Embley T.M."/>
            <person name="Coombs G.H."/>
            <person name="Mottram J.C."/>
            <person name="Tachezy J."/>
            <person name="Fraser-Liggett C.M."/>
            <person name="Johnson P.J."/>
        </authorList>
    </citation>
    <scope>NUCLEOTIDE SEQUENCE [LARGE SCALE GENOMIC DNA]</scope>
    <source>
        <strain evidence="6">G3</strain>
    </source>
</reference>
<keyword evidence="3" id="KW-0804">Transcription</keyword>
<organism evidence="6 7">
    <name type="scientific">Trichomonas vaginalis (strain ATCC PRA-98 / G3)</name>
    <dbReference type="NCBI Taxonomy" id="412133"/>
    <lineage>
        <taxon>Eukaryota</taxon>
        <taxon>Metamonada</taxon>
        <taxon>Parabasalia</taxon>
        <taxon>Trichomonadida</taxon>
        <taxon>Trichomonadidae</taxon>
        <taxon>Trichomonas</taxon>
    </lineage>
</organism>
<gene>
    <name evidence="6" type="ORF">TVAG_123470</name>
</gene>
<dbReference type="OrthoDB" id="2186602at2759"/>
<feature type="domain" description="Cell division control protein 73 C-terminal" evidence="5">
    <location>
        <begin position="225"/>
        <end position="376"/>
    </location>
</feature>
<dbReference type="Gene3D" id="3.40.50.11990">
    <property type="entry name" value="RNA polymerase II accessory factor, Cdc73 C-terminal domain"/>
    <property type="match status" value="1"/>
</dbReference>
<dbReference type="Proteomes" id="UP000001542">
    <property type="component" value="Unassembled WGS sequence"/>
</dbReference>
<dbReference type="KEGG" id="tva:4755078"/>
<dbReference type="InterPro" id="IPR038103">
    <property type="entry name" value="CDC73_C_sf"/>
</dbReference>
<evidence type="ECO:0000256" key="1">
    <source>
        <dbReference type="ARBA" id="ARBA00004123"/>
    </source>
</evidence>
<accession>A2FCS3</accession>
<keyword evidence="7" id="KW-1185">Reference proteome</keyword>
<dbReference type="EMBL" id="DS113721">
    <property type="protein sequence ID" value="EAX97297.1"/>
    <property type="molecule type" value="Genomic_DNA"/>
</dbReference>
<dbReference type="GO" id="GO:0016593">
    <property type="term" value="C:Cdc73/Paf1 complex"/>
    <property type="evidence" value="ECO:0000318"/>
    <property type="project" value="GO_Central"/>
</dbReference>
<comment type="subcellular location">
    <subcellularLocation>
        <location evidence="1">Nucleus</location>
    </subcellularLocation>
</comment>
<name>A2FCS3_TRIV3</name>
<dbReference type="SMR" id="A2FCS3"/>